<keyword evidence="2" id="KW-1185">Reference proteome</keyword>
<sequence length="219" mass="25505">MHFSRFGRPLTITLDVWTRKLIFTQGAQEVLKAVRIYCPEEEFQLLEEQIPHYYKQVQDETALSVGKNNLEAAERRRKVIRDRIVRLLQPKGIKANDELADFLTLDCGSFEHWISRRKLEEFGFKFSHETTFSRGNTAKPIILFLDNQGKHNKKLAPQYEKVASVLNSHILVINKNTPIDSKLLKECSDLLWLNRDFFWDKNLTVLLDSFGGANLMLLL</sequence>
<comment type="caution">
    <text evidence="1">The sequence shown here is derived from an EMBL/GenBank/DDBJ whole genome shotgun (WGS) entry which is preliminary data.</text>
</comment>
<name>A0A6L6YL91_9BURK</name>
<organism evidence="1 2">
    <name type="scientific">Parasutterella muris</name>
    <dbReference type="NCBI Taxonomy" id="2565572"/>
    <lineage>
        <taxon>Bacteria</taxon>
        <taxon>Pseudomonadati</taxon>
        <taxon>Pseudomonadota</taxon>
        <taxon>Betaproteobacteria</taxon>
        <taxon>Burkholderiales</taxon>
        <taxon>Sutterellaceae</taxon>
        <taxon>Parasutterella</taxon>
    </lineage>
</organism>
<dbReference type="RefSeq" id="WP_160335919.1">
    <property type="nucleotide sequence ID" value="NZ_WSRP01000033.1"/>
</dbReference>
<dbReference type="AlphaFoldDB" id="A0A6L6YL91"/>
<proteinExistence type="predicted"/>
<evidence type="ECO:0000313" key="2">
    <source>
        <dbReference type="Proteomes" id="UP000472580"/>
    </source>
</evidence>
<accession>A0A6L6YL91</accession>
<evidence type="ECO:0000313" key="1">
    <source>
        <dbReference type="EMBL" id="MVX57498.1"/>
    </source>
</evidence>
<dbReference type="Proteomes" id="UP000472580">
    <property type="component" value="Unassembled WGS sequence"/>
</dbReference>
<reference evidence="1 2" key="1">
    <citation type="submission" date="2019-12" db="EMBL/GenBank/DDBJ databases">
        <title>Microbes associate with the intestines of laboratory mice.</title>
        <authorList>
            <person name="Navarre W."/>
            <person name="Wong E."/>
        </authorList>
    </citation>
    <scope>NUCLEOTIDE SEQUENCE [LARGE SCALE GENOMIC DNA]</scope>
    <source>
        <strain evidence="1 2">NM82_D38</strain>
    </source>
</reference>
<gene>
    <name evidence="1" type="ORF">E5987_09860</name>
</gene>
<dbReference type="EMBL" id="WSRP01000033">
    <property type="protein sequence ID" value="MVX57498.1"/>
    <property type="molecule type" value="Genomic_DNA"/>
</dbReference>
<protein>
    <submittedName>
        <fullName evidence="1">Uncharacterized protein</fullName>
    </submittedName>
</protein>